<name>A0AAD2HY93_9AGAR</name>
<dbReference type="EMBL" id="CAVNYO010000466">
    <property type="protein sequence ID" value="CAK5283486.1"/>
    <property type="molecule type" value="Genomic_DNA"/>
</dbReference>
<dbReference type="Proteomes" id="UP001295794">
    <property type="component" value="Unassembled WGS sequence"/>
</dbReference>
<proteinExistence type="predicted"/>
<sequence>RRCRRLSRRVCPKLCGKRLGWIRMNGGKGKGRLSQLFNRMVVGVRTGQPIPHGGPEAYLTSVLLEKVSELIENRKLVQPQGFV</sequence>
<feature type="non-terminal residue" evidence="1">
    <location>
        <position position="83"/>
    </location>
</feature>
<organism evidence="1 2">
    <name type="scientific">Mycena citricolor</name>
    <dbReference type="NCBI Taxonomy" id="2018698"/>
    <lineage>
        <taxon>Eukaryota</taxon>
        <taxon>Fungi</taxon>
        <taxon>Dikarya</taxon>
        <taxon>Basidiomycota</taxon>
        <taxon>Agaricomycotina</taxon>
        <taxon>Agaricomycetes</taxon>
        <taxon>Agaricomycetidae</taxon>
        <taxon>Agaricales</taxon>
        <taxon>Marasmiineae</taxon>
        <taxon>Mycenaceae</taxon>
        <taxon>Mycena</taxon>
    </lineage>
</organism>
<comment type="caution">
    <text evidence="1">The sequence shown here is derived from an EMBL/GenBank/DDBJ whole genome shotgun (WGS) entry which is preliminary data.</text>
</comment>
<protein>
    <submittedName>
        <fullName evidence="1">Uncharacterized protein</fullName>
    </submittedName>
</protein>
<feature type="non-terminal residue" evidence="1">
    <location>
        <position position="1"/>
    </location>
</feature>
<reference evidence="1" key="1">
    <citation type="submission" date="2023-11" db="EMBL/GenBank/DDBJ databases">
        <authorList>
            <person name="De Vega J J."/>
            <person name="De Vega J J."/>
        </authorList>
    </citation>
    <scope>NUCLEOTIDE SEQUENCE</scope>
</reference>
<dbReference type="AlphaFoldDB" id="A0AAD2HY93"/>
<keyword evidence="2" id="KW-1185">Reference proteome</keyword>
<gene>
    <name evidence="1" type="ORF">MYCIT1_LOCUS36036</name>
</gene>
<evidence type="ECO:0000313" key="2">
    <source>
        <dbReference type="Proteomes" id="UP001295794"/>
    </source>
</evidence>
<accession>A0AAD2HY93</accession>
<evidence type="ECO:0000313" key="1">
    <source>
        <dbReference type="EMBL" id="CAK5283486.1"/>
    </source>
</evidence>